<keyword evidence="4" id="KW-1185">Reference proteome</keyword>
<dbReference type="Gramene" id="PGSC0003DMT400093954">
    <property type="protein sequence ID" value="PGSC0003DMT400093954"/>
    <property type="gene ID" value="PGSC0003DMG400043525"/>
</dbReference>
<dbReference type="AlphaFoldDB" id="M1DT25"/>
<dbReference type="PANTHER" id="PTHR33180">
    <property type="entry name" value="PHOTOSYSTEM II CP43 REACTION CENTER PROTEIN"/>
    <property type="match status" value="1"/>
</dbReference>
<dbReference type="InterPro" id="IPR046796">
    <property type="entry name" value="Transposase_32_dom"/>
</dbReference>
<evidence type="ECO:0000313" key="4">
    <source>
        <dbReference type="Proteomes" id="UP000011115"/>
    </source>
</evidence>
<feature type="compositionally biased region" description="Low complexity" evidence="1">
    <location>
        <begin position="582"/>
        <end position="605"/>
    </location>
</feature>
<proteinExistence type="predicted"/>
<dbReference type="InParanoid" id="M1DT25"/>
<dbReference type="Pfam" id="PF20167">
    <property type="entry name" value="Transposase_32"/>
    <property type="match status" value="1"/>
</dbReference>
<feature type="domain" description="Putative plant transposon protein" evidence="2">
    <location>
        <begin position="417"/>
        <end position="572"/>
    </location>
</feature>
<dbReference type="PANTHER" id="PTHR33180:SF31">
    <property type="entry name" value="POLYPROTEIN PROTEIN"/>
    <property type="match status" value="1"/>
</dbReference>
<dbReference type="GO" id="GO:0009579">
    <property type="term" value="C:thylakoid"/>
    <property type="evidence" value="ECO:0000318"/>
    <property type="project" value="GO_Central"/>
</dbReference>
<dbReference type="Proteomes" id="UP000011115">
    <property type="component" value="Unassembled WGS sequence"/>
</dbReference>
<sequence length="619" mass="69108">MQQPYIIAAQLLYGMTTINRAWYTREDQVSPLMFKLTKEQLETNQEREQNMAKIMTQLDILSKNVMGAGARSVNVVGGRCVNPDEAKFEALYNKKLNFLANQGGGYRSNYPWQGVNQGWNRDEGWKDRDRELRDRNPTWKERDREKDRYVTPYKCRKPKDSEGGRSEDMLSCILNKVEGSDKILKEMNEDVSTLSQTIGEQNVQSVTRRRGRRARLGPPLNSRNFDIGVCKTWRTQEQIDMARPKVAGRNMPPRNRAKGIKSNEDAAASRAKATKHPTTGGKGQGKGKAPALASPEISSDSDVIYVTHLTTSESEGEHQEDQAETSEPEDELLAAQRAELRSKKMNDPSRIRTPQSTTPPPAQAQTVVLVPPVKGPSPKSMNRLKTEGLRTIIKEKRLSTDGVIDRYSEIMSCLRSYKFQPFTKPRGPYIPNWVREFYSAYSALVPQRKKTTTKFKSVDYMVVRDKKVKCDSDAISVVLGCSNDIDDDCQHMIMKKMLENMNKWLAPLISDGTPKWLEVGAPIEKNDLNIAARFWFGLISSTIMPSHNESILHQAKAACFGCIIDKTRLDLEAPLPTPAPGPSGTSSATPSITPSSSTAPVTPRSGTSAAAGRGRLPLT</sequence>
<feature type="region of interest" description="Disordered" evidence="1">
    <location>
        <begin position="573"/>
        <end position="619"/>
    </location>
</feature>
<evidence type="ECO:0000256" key="1">
    <source>
        <dbReference type="SAM" id="MobiDB-lite"/>
    </source>
</evidence>
<dbReference type="GO" id="GO:0009523">
    <property type="term" value="C:photosystem II"/>
    <property type="evidence" value="ECO:0000318"/>
    <property type="project" value="GO_Central"/>
</dbReference>
<dbReference type="HOGENOM" id="CLU_029307_1_1_1"/>
<feature type="region of interest" description="Disordered" evidence="1">
    <location>
        <begin position="245"/>
        <end position="363"/>
    </location>
</feature>
<dbReference type="PaxDb" id="4113-PGSC0003DMT400093954"/>
<feature type="compositionally biased region" description="Acidic residues" evidence="1">
    <location>
        <begin position="322"/>
        <end position="332"/>
    </location>
</feature>
<evidence type="ECO:0000259" key="2">
    <source>
        <dbReference type="Pfam" id="PF20167"/>
    </source>
</evidence>
<accession>M1DT25</accession>
<reference evidence="3" key="2">
    <citation type="submission" date="2015-06" db="UniProtKB">
        <authorList>
            <consortium name="EnsemblPlants"/>
        </authorList>
    </citation>
    <scope>IDENTIFICATION</scope>
    <source>
        <strain evidence="3">DM1-3 516 R44</strain>
    </source>
</reference>
<name>M1DT25_SOLTU</name>
<evidence type="ECO:0000313" key="3">
    <source>
        <dbReference type="EnsemblPlants" id="PGSC0003DMT400093954"/>
    </source>
</evidence>
<reference evidence="4" key="1">
    <citation type="journal article" date="2011" name="Nature">
        <title>Genome sequence and analysis of the tuber crop potato.</title>
        <authorList>
            <consortium name="The Potato Genome Sequencing Consortium"/>
        </authorList>
    </citation>
    <scope>NUCLEOTIDE SEQUENCE [LARGE SCALE GENOMIC DNA]</scope>
    <source>
        <strain evidence="4">cv. DM1-3 516 R44</strain>
    </source>
</reference>
<dbReference type="EnsemblPlants" id="PGSC0003DMT400093954">
    <property type="protein sequence ID" value="PGSC0003DMT400093954"/>
    <property type="gene ID" value="PGSC0003DMG400043525"/>
</dbReference>
<feature type="compositionally biased region" description="Basic and acidic residues" evidence="1">
    <location>
        <begin position="338"/>
        <end position="350"/>
    </location>
</feature>
<protein>
    <recommendedName>
        <fullName evidence="2">Putative plant transposon protein domain-containing protein</fullName>
    </recommendedName>
</protein>
<organism evidence="3 4">
    <name type="scientific">Solanum tuberosum</name>
    <name type="common">Potato</name>
    <dbReference type="NCBI Taxonomy" id="4113"/>
    <lineage>
        <taxon>Eukaryota</taxon>
        <taxon>Viridiplantae</taxon>
        <taxon>Streptophyta</taxon>
        <taxon>Embryophyta</taxon>
        <taxon>Tracheophyta</taxon>
        <taxon>Spermatophyta</taxon>
        <taxon>Magnoliopsida</taxon>
        <taxon>eudicotyledons</taxon>
        <taxon>Gunneridae</taxon>
        <taxon>Pentapetalae</taxon>
        <taxon>asterids</taxon>
        <taxon>lamiids</taxon>
        <taxon>Solanales</taxon>
        <taxon>Solanaceae</taxon>
        <taxon>Solanoideae</taxon>
        <taxon>Solaneae</taxon>
        <taxon>Solanum</taxon>
    </lineage>
</organism>